<dbReference type="EMBL" id="BSFJ01000019">
    <property type="protein sequence ID" value="GLK72871.1"/>
    <property type="molecule type" value="Genomic_DNA"/>
</dbReference>
<name>A0A9W6J8M4_9HYPH</name>
<feature type="domain" description="Transcription elongation factor GreA/GreB C-terminal" evidence="1">
    <location>
        <begin position="80"/>
        <end position="143"/>
    </location>
</feature>
<dbReference type="InterPro" id="IPR023459">
    <property type="entry name" value="Tscrpt_elong_fac_GreA/B_fam"/>
</dbReference>
<dbReference type="InterPro" id="IPR001437">
    <property type="entry name" value="Tscrpt_elong_fac_GreA/B_C"/>
</dbReference>
<comment type="caution">
    <text evidence="2">The sequence shown here is derived from an EMBL/GenBank/DDBJ whole genome shotgun (WGS) entry which is preliminary data.</text>
</comment>
<dbReference type="GO" id="GO:0003677">
    <property type="term" value="F:DNA binding"/>
    <property type="evidence" value="ECO:0007669"/>
    <property type="project" value="InterPro"/>
</dbReference>
<keyword evidence="2" id="KW-0251">Elongation factor</keyword>
<keyword evidence="2" id="KW-0648">Protein biosynthesis</keyword>
<dbReference type="GO" id="GO:0032784">
    <property type="term" value="P:regulation of DNA-templated transcription elongation"/>
    <property type="evidence" value="ECO:0007669"/>
    <property type="project" value="InterPro"/>
</dbReference>
<accession>A0A9W6J8M4</accession>
<reference evidence="2" key="1">
    <citation type="journal article" date="2014" name="Int. J. Syst. Evol. Microbiol.">
        <title>Complete genome sequence of Corynebacterium casei LMG S-19264T (=DSM 44701T), isolated from a smear-ripened cheese.</title>
        <authorList>
            <consortium name="US DOE Joint Genome Institute (JGI-PGF)"/>
            <person name="Walter F."/>
            <person name="Albersmeier A."/>
            <person name="Kalinowski J."/>
            <person name="Ruckert C."/>
        </authorList>
    </citation>
    <scope>NUCLEOTIDE SEQUENCE</scope>
    <source>
        <strain evidence="2">VKM B-2484</strain>
    </source>
</reference>
<dbReference type="Gene3D" id="3.10.50.30">
    <property type="entry name" value="Transcription elongation factor, GreA/GreB, C-terminal domain"/>
    <property type="match status" value="1"/>
</dbReference>
<organism evidence="2 3">
    <name type="scientific">Ancylobacter dichloromethanicus</name>
    <dbReference type="NCBI Taxonomy" id="518825"/>
    <lineage>
        <taxon>Bacteria</taxon>
        <taxon>Pseudomonadati</taxon>
        <taxon>Pseudomonadota</taxon>
        <taxon>Alphaproteobacteria</taxon>
        <taxon>Hyphomicrobiales</taxon>
        <taxon>Xanthobacteraceae</taxon>
        <taxon>Ancylobacter</taxon>
    </lineage>
</organism>
<dbReference type="AlphaFoldDB" id="A0A9W6J8M4"/>
<dbReference type="InterPro" id="IPR036953">
    <property type="entry name" value="GreA/GreB_C_sf"/>
</dbReference>
<protein>
    <submittedName>
        <fullName evidence="2">Transcription elongation factor GreB</fullName>
    </submittedName>
</protein>
<dbReference type="PANTHER" id="PTHR30437:SF6">
    <property type="entry name" value="TRANSCRIPTION ELONGATION FACTOR GREB"/>
    <property type="match status" value="1"/>
</dbReference>
<dbReference type="GO" id="GO:0070063">
    <property type="term" value="F:RNA polymerase binding"/>
    <property type="evidence" value="ECO:0007669"/>
    <property type="project" value="InterPro"/>
</dbReference>
<reference evidence="2" key="2">
    <citation type="submission" date="2023-01" db="EMBL/GenBank/DDBJ databases">
        <authorList>
            <person name="Sun Q."/>
            <person name="Evtushenko L."/>
        </authorList>
    </citation>
    <scope>NUCLEOTIDE SEQUENCE</scope>
    <source>
        <strain evidence="2">VKM B-2484</strain>
    </source>
</reference>
<evidence type="ECO:0000313" key="2">
    <source>
        <dbReference type="EMBL" id="GLK72871.1"/>
    </source>
</evidence>
<dbReference type="GO" id="GO:0003746">
    <property type="term" value="F:translation elongation factor activity"/>
    <property type="evidence" value="ECO:0007669"/>
    <property type="project" value="UniProtKB-KW"/>
</dbReference>
<dbReference type="SUPFAM" id="SSF54534">
    <property type="entry name" value="FKBP-like"/>
    <property type="match status" value="1"/>
</dbReference>
<keyword evidence="3" id="KW-1185">Reference proteome</keyword>
<evidence type="ECO:0000259" key="1">
    <source>
        <dbReference type="Pfam" id="PF01272"/>
    </source>
</evidence>
<sequence length="153" mass="16168">MKEDSGADTLPERPVSASRNLVTRRGLALIDAELARQREALAAAGAGGDRDAVAAASRELRYWSARRSNAEPVDPPPAGEAITFGMAVTLEDPKGGRRTFRIVGEDEADPAQGRIGWVSPVARGLTGKWIGDEVVLPAGAMEIVAVDPRPEEA</sequence>
<dbReference type="GO" id="GO:0006354">
    <property type="term" value="P:DNA-templated transcription elongation"/>
    <property type="evidence" value="ECO:0007669"/>
    <property type="project" value="TreeGrafter"/>
</dbReference>
<dbReference type="Proteomes" id="UP001143370">
    <property type="component" value="Unassembled WGS sequence"/>
</dbReference>
<evidence type="ECO:0000313" key="3">
    <source>
        <dbReference type="Proteomes" id="UP001143370"/>
    </source>
</evidence>
<gene>
    <name evidence="2" type="primary">greB</name>
    <name evidence="2" type="ORF">GCM10017643_29870</name>
</gene>
<proteinExistence type="predicted"/>
<dbReference type="Pfam" id="PF01272">
    <property type="entry name" value="GreA_GreB"/>
    <property type="match status" value="1"/>
</dbReference>
<dbReference type="PANTHER" id="PTHR30437">
    <property type="entry name" value="TRANSCRIPTION ELONGATION FACTOR GREA"/>
    <property type="match status" value="1"/>
</dbReference>